<protein>
    <submittedName>
        <fullName evidence="1">Uncharacterized protein</fullName>
    </submittedName>
</protein>
<gene>
    <name evidence="1" type="ORF">KUA55_05425</name>
</gene>
<name>A0ABS6TB30_9ENTE</name>
<evidence type="ECO:0000313" key="1">
    <source>
        <dbReference type="EMBL" id="MBV7390113.1"/>
    </source>
</evidence>
<dbReference type="RefSeq" id="WP_218325166.1">
    <property type="nucleotide sequence ID" value="NZ_JAHUZB010000002.1"/>
</dbReference>
<dbReference type="EMBL" id="JAHUZB010000002">
    <property type="protein sequence ID" value="MBV7390113.1"/>
    <property type="molecule type" value="Genomic_DNA"/>
</dbReference>
<keyword evidence="2" id="KW-1185">Reference proteome</keyword>
<evidence type="ECO:0000313" key="2">
    <source>
        <dbReference type="Proteomes" id="UP000774130"/>
    </source>
</evidence>
<organism evidence="1 2">
    <name type="scientific">Enterococcus alishanensis</name>
    <dbReference type="NCBI Taxonomy" id="1303817"/>
    <lineage>
        <taxon>Bacteria</taxon>
        <taxon>Bacillati</taxon>
        <taxon>Bacillota</taxon>
        <taxon>Bacilli</taxon>
        <taxon>Lactobacillales</taxon>
        <taxon>Enterococcaceae</taxon>
        <taxon>Enterococcus</taxon>
    </lineage>
</organism>
<proteinExistence type="predicted"/>
<accession>A0ABS6TB30</accession>
<comment type="caution">
    <text evidence="1">The sequence shown here is derived from an EMBL/GenBank/DDBJ whole genome shotgun (WGS) entry which is preliminary data.</text>
</comment>
<reference evidence="1 2" key="1">
    <citation type="submission" date="2021-06" db="EMBL/GenBank/DDBJ databases">
        <title>Enterococcus alishanensis sp. nov., a novel lactic acid bacterium isolated from fresh coffee beans.</title>
        <authorList>
            <person name="Chen Y.-S."/>
        </authorList>
    </citation>
    <scope>NUCLEOTIDE SEQUENCE [LARGE SCALE GENOMIC DNA]</scope>
    <source>
        <strain evidence="1 2">ALS3</strain>
    </source>
</reference>
<dbReference type="Proteomes" id="UP000774130">
    <property type="component" value="Unassembled WGS sequence"/>
</dbReference>
<sequence>MLGIDQELDQLYEEAQKNGEAVIKSRRIAKNYGCCSTNSPIIEKYRIKNSKNETSLFIWGKLAVKINLETRKVIIDKEAATSNYEEKVIDWFVEKMK</sequence>